<dbReference type="GO" id="GO:0002183">
    <property type="term" value="P:cytoplasmic translational initiation"/>
    <property type="evidence" value="ECO:0007669"/>
    <property type="project" value="TreeGrafter"/>
</dbReference>
<evidence type="ECO:0000256" key="13">
    <source>
        <dbReference type="SAM" id="MobiDB-lite"/>
    </source>
</evidence>
<dbReference type="Pfam" id="PF00483">
    <property type="entry name" value="NTP_transferase"/>
    <property type="match status" value="1"/>
</dbReference>
<evidence type="ECO:0000256" key="9">
    <source>
        <dbReference type="ARBA" id="ARBA00044196"/>
    </source>
</evidence>
<dbReference type="SUPFAM" id="SSF51161">
    <property type="entry name" value="Trimeric LpxA-like enzymes"/>
    <property type="match status" value="1"/>
</dbReference>
<evidence type="ECO:0000256" key="2">
    <source>
        <dbReference type="ARBA" id="ARBA00007878"/>
    </source>
</evidence>
<evidence type="ECO:0000259" key="14">
    <source>
        <dbReference type="Pfam" id="PF00483"/>
    </source>
</evidence>
<dbReference type="InterPro" id="IPR056729">
    <property type="entry name" value="GMPPB_C"/>
</dbReference>
<dbReference type="CDD" id="cd04652">
    <property type="entry name" value="LbH_eIF2B_gamma_C"/>
    <property type="match status" value="1"/>
</dbReference>
<reference evidence="16" key="1">
    <citation type="journal article" date="2020" name="Stud. Mycol.">
        <title>101 Dothideomycetes genomes: a test case for predicting lifestyles and emergence of pathogens.</title>
        <authorList>
            <person name="Haridas S."/>
            <person name="Albert R."/>
            <person name="Binder M."/>
            <person name="Bloem J."/>
            <person name="Labutti K."/>
            <person name="Salamov A."/>
            <person name="Andreopoulos B."/>
            <person name="Baker S."/>
            <person name="Barry K."/>
            <person name="Bills G."/>
            <person name="Bluhm B."/>
            <person name="Cannon C."/>
            <person name="Castanera R."/>
            <person name="Culley D."/>
            <person name="Daum C."/>
            <person name="Ezra D."/>
            <person name="Gonzalez J."/>
            <person name="Henrissat B."/>
            <person name="Kuo A."/>
            <person name="Liang C."/>
            <person name="Lipzen A."/>
            <person name="Lutzoni F."/>
            <person name="Magnuson J."/>
            <person name="Mondo S."/>
            <person name="Nolan M."/>
            <person name="Ohm R."/>
            <person name="Pangilinan J."/>
            <person name="Park H.-J."/>
            <person name="Ramirez L."/>
            <person name="Alfaro M."/>
            <person name="Sun H."/>
            <person name="Tritt A."/>
            <person name="Yoshinaga Y."/>
            <person name="Zwiers L.-H."/>
            <person name="Turgeon B."/>
            <person name="Goodwin S."/>
            <person name="Spatafora J."/>
            <person name="Crous P."/>
            <person name="Grigoriev I."/>
        </authorList>
    </citation>
    <scope>NUCLEOTIDE SEQUENCE</scope>
    <source>
        <strain evidence="16">CBS 113979</strain>
    </source>
</reference>
<dbReference type="OrthoDB" id="10250549at2759"/>
<evidence type="ECO:0000313" key="16">
    <source>
        <dbReference type="EMBL" id="KAF1986798.1"/>
    </source>
</evidence>
<dbReference type="GO" id="GO:0005829">
    <property type="term" value="C:cytosol"/>
    <property type="evidence" value="ECO:0007669"/>
    <property type="project" value="UniProtKB-SubCell"/>
</dbReference>
<dbReference type="GO" id="GO:0003743">
    <property type="term" value="F:translation initiation factor activity"/>
    <property type="evidence" value="ECO:0007669"/>
    <property type="project" value="UniProtKB-KW"/>
</dbReference>
<dbReference type="GO" id="GO:0005851">
    <property type="term" value="C:eukaryotic translation initiation factor 2B complex"/>
    <property type="evidence" value="ECO:0007669"/>
    <property type="project" value="TreeGrafter"/>
</dbReference>
<dbReference type="InterPro" id="IPR011004">
    <property type="entry name" value="Trimer_LpxA-like_sf"/>
</dbReference>
<evidence type="ECO:0000256" key="1">
    <source>
        <dbReference type="ARBA" id="ARBA00004514"/>
    </source>
</evidence>
<feature type="domain" description="Nucleotidyl transferase" evidence="14">
    <location>
        <begin position="32"/>
        <end position="149"/>
    </location>
</feature>
<protein>
    <recommendedName>
        <fullName evidence="3">Mannose-1-phosphate guanyltransferase</fullName>
    </recommendedName>
    <alternativeName>
        <fullName evidence="8">GDP-mannose pyrophosphorylase</fullName>
    </alternativeName>
    <alternativeName>
        <fullName evidence="7">GTP-mannose-1-phosphate guanylyltransferase</fullName>
    </alternativeName>
    <alternativeName>
        <fullName evidence="9">Translation initiation factor eIF2B subunit gamma</fullName>
    </alternativeName>
    <alternativeName>
        <fullName evidence="10">eIF2B GDP-GTP exchange factor subunit gamma</fullName>
    </alternativeName>
</protein>
<dbReference type="InterPro" id="IPR005835">
    <property type="entry name" value="NTP_transferase_dom"/>
</dbReference>
<dbReference type="Gene3D" id="2.160.10.10">
    <property type="entry name" value="Hexapeptide repeat proteins"/>
    <property type="match status" value="1"/>
</dbReference>
<keyword evidence="6" id="KW-0648">Protein biosynthesis</keyword>
<evidence type="ECO:0000259" key="15">
    <source>
        <dbReference type="Pfam" id="PF25087"/>
    </source>
</evidence>
<comment type="subcellular location">
    <subcellularLocation>
        <location evidence="1">Cytoplasm</location>
        <location evidence="1">Cytosol</location>
    </subcellularLocation>
</comment>
<evidence type="ECO:0000256" key="4">
    <source>
        <dbReference type="ARBA" id="ARBA00022490"/>
    </source>
</evidence>
<evidence type="ECO:0000256" key="8">
    <source>
        <dbReference type="ARBA" id="ARBA00031190"/>
    </source>
</evidence>
<evidence type="ECO:0000256" key="12">
    <source>
        <dbReference type="ARBA" id="ARBA00046432"/>
    </source>
</evidence>
<accession>A0A6G1H1E6</accession>
<dbReference type="PANTHER" id="PTHR45989">
    <property type="entry name" value="TRANSLATION INITIATION FACTOR EIF-2B SUBUNIT GAMMA"/>
    <property type="match status" value="1"/>
</dbReference>
<feature type="compositionally biased region" description="Polar residues" evidence="13">
    <location>
        <begin position="334"/>
        <end position="350"/>
    </location>
</feature>
<dbReference type="Gene3D" id="3.90.550.10">
    <property type="entry name" value="Spore Coat Polysaccharide Biosynthesis Protein SpsA, Chain A"/>
    <property type="match status" value="1"/>
</dbReference>
<comment type="subunit">
    <text evidence="12">Component of the translation initiation factor 2B (eIF2B) complex which is a heterodecamer of two sets of five different subunits: alpha, beta, gamma, delta and epsilon. Subunits alpha, beta and delta comprise a regulatory subcomplex and subunits epsilon and gamma comprise a catalytic subcomplex. Within the complex, the hexameric regulatory complex resides at the center, with the two heterodimeric catalytic subcomplexes bound on opposite sides.</text>
</comment>
<dbReference type="AlphaFoldDB" id="A0A6G1H1E6"/>
<feature type="region of interest" description="Disordered" evidence="13">
    <location>
        <begin position="329"/>
        <end position="367"/>
    </location>
</feature>
<feature type="domain" description="Mannose-1-phosphate guanyltransferase C-terminal" evidence="15">
    <location>
        <begin position="457"/>
        <end position="540"/>
    </location>
</feature>
<evidence type="ECO:0000256" key="3">
    <source>
        <dbReference type="ARBA" id="ARBA00018601"/>
    </source>
</evidence>
<gene>
    <name evidence="16" type="ORF">K402DRAFT_376717</name>
</gene>
<keyword evidence="4" id="KW-0963">Cytoplasm</keyword>
<evidence type="ECO:0000256" key="10">
    <source>
        <dbReference type="ARBA" id="ARBA00044229"/>
    </source>
</evidence>
<comment type="function">
    <text evidence="11">Acts as a component of the translation initiation factor 2B (eIF2B) complex, which catalyzes the exchange of GDP for GTP on the eukaryotic initiation factor 2 (eIF2) complex gamma subunit. Its guanine nucleotide exchange factor activity is repressed when bound to eIF2 complex phosphorylated on the alpha subunit, thereby limiting the amount of methionyl-initiator methionine tRNA available to the ribosome and consequently global translation is repressed.</text>
</comment>
<dbReference type="EMBL" id="ML977155">
    <property type="protein sequence ID" value="KAF1986798.1"/>
    <property type="molecule type" value="Genomic_DNA"/>
</dbReference>
<dbReference type="InterPro" id="IPR029044">
    <property type="entry name" value="Nucleotide-diphossugar_trans"/>
</dbReference>
<keyword evidence="17" id="KW-1185">Reference proteome</keyword>
<proteinExistence type="inferred from homology"/>
<organism evidence="16 17">
    <name type="scientific">Aulographum hederae CBS 113979</name>
    <dbReference type="NCBI Taxonomy" id="1176131"/>
    <lineage>
        <taxon>Eukaryota</taxon>
        <taxon>Fungi</taxon>
        <taxon>Dikarya</taxon>
        <taxon>Ascomycota</taxon>
        <taxon>Pezizomycotina</taxon>
        <taxon>Dothideomycetes</taxon>
        <taxon>Pleosporomycetidae</taxon>
        <taxon>Aulographales</taxon>
        <taxon>Aulographaceae</taxon>
    </lineage>
</organism>
<dbReference type="Pfam" id="PF25087">
    <property type="entry name" value="GMPPB_C"/>
    <property type="match status" value="1"/>
</dbReference>
<evidence type="ECO:0000256" key="5">
    <source>
        <dbReference type="ARBA" id="ARBA00022540"/>
    </source>
</evidence>
<dbReference type="SUPFAM" id="SSF53448">
    <property type="entry name" value="Nucleotide-diphospho-sugar transferases"/>
    <property type="match status" value="1"/>
</dbReference>
<dbReference type="InterPro" id="IPR051960">
    <property type="entry name" value="eIF2B_gamma"/>
</dbReference>
<keyword evidence="5 16" id="KW-0396">Initiation factor</keyword>
<dbReference type="Proteomes" id="UP000800041">
    <property type="component" value="Unassembled WGS sequence"/>
</dbReference>
<name>A0A6G1H1E6_9PEZI</name>
<dbReference type="PANTHER" id="PTHR45989:SF1">
    <property type="entry name" value="TRANSLATION INITIATION FACTOR EIF-2B SUBUNIT GAMMA"/>
    <property type="match status" value="1"/>
</dbReference>
<evidence type="ECO:0000256" key="7">
    <source>
        <dbReference type="ARBA" id="ARBA00030179"/>
    </source>
</evidence>
<evidence type="ECO:0000256" key="6">
    <source>
        <dbReference type="ARBA" id="ARBA00022917"/>
    </source>
</evidence>
<sequence length="585" mass="63532">MPHATLPSPGFQAVILCGPGVSMNTFTSNPKDFPKALIPIANRPMVWYPLEWCYRMGVIDITLIAPPESEAAIEAALQQNPHLTSLPAPKPDIIAPKNLTQTTGTAEIFRLPEVKELITKDFVVLPCDLICELDGTSLLQSWMMEEAGFGGATGGKNIRKGIGGESVGRRGGLGVWYPTKGPNSVKKEETDFIITIPLSNPVVPPPETSLRNRVSKLVSSMTADTMKDVMEEKRGLPLRHSLLQKHGQIKMQSSHRPAHVYFFPYWVLAFINANPKLESLGEDVLGWWAKSSWQNGLGEKLGLREILQLPSDDASEDLNEAEQALDQEVDIPALSSTRTAPSTNPKSLQLASRVKDPSSGDPAILASPSKKPLIVPPILAYIQPTSPDPLPEKATPPPLIHRVDTAPLLLNISLRLAKLPSLSSLPKSSVPNPYSHTLKVADNSPIPSRCRVEADDSLLAENVTVEETCAIKESVVGPNCHIGTGAKLNKCLLMDGATVGEYVQLTGCILGRRCKIEGGPKTDQGKTVLQDCEVQEGYVVPWGTTAKNEKYMVFEGYSDEGSFEEDDDIDEADADDDTANDEMVI</sequence>
<dbReference type="GO" id="GO:0005085">
    <property type="term" value="F:guanyl-nucleotide exchange factor activity"/>
    <property type="evidence" value="ECO:0007669"/>
    <property type="project" value="TreeGrafter"/>
</dbReference>
<comment type="similarity">
    <text evidence="2">Belongs to the eIF-2B gamma/epsilon subunits family.</text>
</comment>
<feature type="region of interest" description="Disordered" evidence="13">
    <location>
        <begin position="560"/>
        <end position="585"/>
    </location>
</feature>
<evidence type="ECO:0000313" key="17">
    <source>
        <dbReference type="Proteomes" id="UP000800041"/>
    </source>
</evidence>
<evidence type="ECO:0000256" key="11">
    <source>
        <dbReference type="ARBA" id="ARBA00045373"/>
    </source>
</evidence>